<keyword evidence="3" id="KW-1185">Reference proteome</keyword>
<dbReference type="EMBL" id="AP024597">
    <property type="protein sequence ID" value="BCU70191.1"/>
    <property type="molecule type" value="Genomic_DNA"/>
</dbReference>
<name>A0A8D5U7D9_9CREN</name>
<gene>
    <name evidence="2" type="ORF">KN1_14880</name>
</gene>
<dbReference type="AlphaFoldDB" id="A0A8D5U7D9"/>
<keyword evidence="1" id="KW-0812">Transmembrane</keyword>
<evidence type="ECO:0000313" key="3">
    <source>
        <dbReference type="Proteomes" id="UP000825123"/>
    </source>
</evidence>
<protein>
    <submittedName>
        <fullName evidence="2">Uncharacterized protein</fullName>
    </submittedName>
</protein>
<keyword evidence="1" id="KW-1133">Transmembrane helix</keyword>
<reference evidence="2 3" key="1">
    <citation type="submission" date="2021-04" db="EMBL/GenBank/DDBJ databases">
        <title>Complete genome sequence of Stygiolobus sp. KN-1.</title>
        <authorList>
            <person name="Nakamura K."/>
            <person name="Sakai H."/>
            <person name="Kurosawa N."/>
        </authorList>
    </citation>
    <scope>NUCLEOTIDE SEQUENCE [LARGE SCALE GENOMIC DNA]</scope>
    <source>
        <strain evidence="2 3">KN-1</strain>
    </source>
</reference>
<organism evidence="2 3">
    <name type="scientific">Stygiolobus caldivivus</name>
    <dbReference type="NCBI Taxonomy" id="2824673"/>
    <lineage>
        <taxon>Archaea</taxon>
        <taxon>Thermoproteota</taxon>
        <taxon>Thermoprotei</taxon>
        <taxon>Sulfolobales</taxon>
        <taxon>Sulfolobaceae</taxon>
        <taxon>Stygiolobus</taxon>
    </lineage>
</organism>
<dbReference type="Proteomes" id="UP000825123">
    <property type="component" value="Chromosome"/>
</dbReference>
<accession>A0A8D5U7D9</accession>
<keyword evidence="1" id="KW-0472">Membrane</keyword>
<feature type="transmembrane region" description="Helical" evidence="1">
    <location>
        <begin position="12"/>
        <end position="35"/>
    </location>
</feature>
<proteinExistence type="predicted"/>
<evidence type="ECO:0000256" key="1">
    <source>
        <dbReference type="SAM" id="Phobius"/>
    </source>
</evidence>
<sequence length="160" mass="17775">MEVRAHMKAQSEYVGFIFALIIVVALLIPLMFYLLDISSPSSKPINYQTVANQQVNGGTVIVYYNTSANPKYNQVIVYKSDPYFELTGVYYIYQGNIVNITKQIQAVNSQGRTVGSLPKAVIYNFTVPAEAFNYPLILQVSAYNSTTFVLLPPNETAIAS</sequence>
<evidence type="ECO:0000313" key="2">
    <source>
        <dbReference type="EMBL" id="BCU70191.1"/>
    </source>
</evidence>
<dbReference type="KEGG" id="csty:KN1_14880"/>